<dbReference type="AlphaFoldDB" id="A0A7J7V3W3"/>
<dbReference type="Proteomes" id="UP000527355">
    <property type="component" value="Unassembled WGS sequence"/>
</dbReference>
<name>A0A7J7V3W3_MYOMY</name>
<gene>
    <name evidence="1" type="ORF">mMyoMyo1_008477</name>
</gene>
<protein>
    <submittedName>
        <fullName evidence="1">Uncharacterized protein</fullName>
    </submittedName>
</protein>
<reference evidence="1 2" key="1">
    <citation type="journal article" date="2020" name="Nature">
        <title>Six reference-quality genomes reveal evolution of bat adaptations.</title>
        <authorList>
            <person name="Jebb D."/>
            <person name="Huang Z."/>
            <person name="Pippel M."/>
            <person name="Hughes G.M."/>
            <person name="Lavrichenko K."/>
            <person name="Devanna P."/>
            <person name="Winkler S."/>
            <person name="Jermiin L.S."/>
            <person name="Skirmuntt E.C."/>
            <person name="Katzourakis A."/>
            <person name="Burkitt-Gray L."/>
            <person name="Ray D.A."/>
            <person name="Sullivan K.A.M."/>
            <person name="Roscito J.G."/>
            <person name="Kirilenko B.M."/>
            <person name="Davalos L.M."/>
            <person name="Corthals A.P."/>
            <person name="Power M.L."/>
            <person name="Jones G."/>
            <person name="Ransome R.D."/>
            <person name="Dechmann D.K.N."/>
            <person name="Locatelli A.G."/>
            <person name="Puechmaille S.J."/>
            <person name="Fedrigo O."/>
            <person name="Jarvis E.D."/>
            <person name="Hiller M."/>
            <person name="Vernes S.C."/>
            <person name="Myers E.W."/>
            <person name="Teeling E.C."/>
        </authorList>
    </citation>
    <scope>NUCLEOTIDE SEQUENCE [LARGE SCALE GENOMIC DNA]</scope>
    <source>
        <strain evidence="1">MMyoMyo1</strain>
        <tissue evidence="1">Flight muscle</tissue>
    </source>
</reference>
<evidence type="ECO:0000313" key="2">
    <source>
        <dbReference type="Proteomes" id="UP000527355"/>
    </source>
</evidence>
<proteinExistence type="predicted"/>
<keyword evidence="2" id="KW-1185">Reference proteome</keyword>
<accession>A0A7J7V3W3</accession>
<comment type="caution">
    <text evidence="1">The sequence shown here is derived from an EMBL/GenBank/DDBJ whole genome shotgun (WGS) entry which is preliminary data.</text>
</comment>
<sequence>MLWFGALGSAGQRSSVEIYCLEHSLTRMLADGLMLDKALLFSLYTRLRVTTLAWQVQLGTLPHRLHKPCALQKWGRGVCSSLKAGNLPTYQDHLPLKKNGLRWRQEQNGEDCLTLVTIPPFYKENPPEEEKKKRK</sequence>
<dbReference type="EMBL" id="JABWUV010000011">
    <property type="protein sequence ID" value="KAF6319738.1"/>
    <property type="molecule type" value="Genomic_DNA"/>
</dbReference>
<evidence type="ECO:0000313" key="1">
    <source>
        <dbReference type="EMBL" id="KAF6319738.1"/>
    </source>
</evidence>
<organism evidence="1 2">
    <name type="scientific">Myotis myotis</name>
    <name type="common">Greater mouse-eared bat</name>
    <name type="synonym">Vespertilio myotis</name>
    <dbReference type="NCBI Taxonomy" id="51298"/>
    <lineage>
        <taxon>Eukaryota</taxon>
        <taxon>Metazoa</taxon>
        <taxon>Chordata</taxon>
        <taxon>Craniata</taxon>
        <taxon>Vertebrata</taxon>
        <taxon>Euteleostomi</taxon>
        <taxon>Mammalia</taxon>
        <taxon>Eutheria</taxon>
        <taxon>Laurasiatheria</taxon>
        <taxon>Chiroptera</taxon>
        <taxon>Yangochiroptera</taxon>
        <taxon>Vespertilionidae</taxon>
        <taxon>Myotis</taxon>
    </lineage>
</organism>